<gene>
    <name evidence="2" type="ORF">AOC36_02790</name>
</gene>
<organism evidence="2 3">
    <name type="scientific">Erysipelothrix larvae</name>
    <dbReference type="NCBI Taxonomy" id="1514105"/>
    <lineage>
        <taxon>Bacteria</taxon>
        <taxon>Bacillati</taxon>
        <taxon>Bacillota</taxon>
        <taxon>Erysipelotrichia</taxon>
        <taxon>Erysipelotrichales</taxon>
        <taxon>Erysipelotrichaceae</taxon>
        <taxon>Erysipelothrix</taxon>
    </lineage>
</organism>
<reference evidence="2 3" key="1">
    <citation type="submission" date="2015-10" db="EMBL/GenBank/DDBJ databases">
        <title>Erysipelothrix larvae sp. LV19 isolated from the larval gut of the rhinoceros beetle, Trypoxylus dichotomus.</title>
        <authorList>
            <person name="Lim S."/>
            <person name="Kim B.-C."/>
        </authorList>
    </citation>
    <scope>NUCLEOTIDE SEQUENCE [LARGE SCALE GENOMIC DNA]</scope>
    <source>
        <strain evidence="2 3">LV19</strain>
    </source>
</reference>
<proteinExistence type="inferred from homology"/>
<sequence length="300" mass="32718">MSQKIVGIDIGGTQIKYGCLDETGTIFSKGVIDTPKKGEEILDALVTIFEGYNQDHDVKAVGISAPGIINNEGYLITGGAIYDFYDFDLRAEMMRRVGVEVFVENDANCALYAEKWIGIAKKCSNFILVVIGTGVGGAIMIHDKLYRGAHFSSGEFGFMFAKNPKDTDARRSSWSLVGSVQSGIVDAYKTLKNDGEVVSGLEVYNRALQGDSIAKQVMDDLYTTCAQQIYNLIVSFDPELVVISGAISGNKEFIQKVNQKVNDMKNTHQDMGNIVFPEIVASQYLNDSGIIGAAYNAIKQ</sequence>
<accession>A0A0X8GYV3</accession>
<dbReference type="Proteomes" id="UP000063781">
    <property type="component" value="Chromosome"/>
</dbReference>
<dbReference type="PANTHER" id="PTHR18964">
    <property type="entry name" value="ROK (REPRESSOR, ORF, KINASE) FAMILY"/>
    <property type="match status" value="1"/>
</dbReference>
<dbReference type="Pfam" id="PF00480">
    <property type="entry name" value="ROK"/>
    <property type="match status" value="1"/>
</dbReference>
<dbReference type="RefSeq" id="WP_067631196.1">
    <property type="nucleotide sequence ID" value="NZ_CP013213.1"/>
</dbReference>
<evidence type="ECO:0000313" key="2">
    <source>
        <dbReference type="EMBL" id="AMC92948.1"/>
    </source>
</evidence>
<dbReference type="InterPro" id="IPR043129">
    <property type="entry name" value="ATPase_NBD"/>
</dbReference>
<keyword evidence="3" id="KW-1185">Reference proteome</keyword>
<dbReference type="InterPro" id="IPR000600">
    <property type="entry name" value="ROK"/>
</dbReference>
<dbReference type="AlphaFoldDB" id="A0A0X8GYV3"/>
<dbReference type="KEGG" id="erl:AOC36_02790"/>
<comment type="similarity">
    <text evidence="1">Belongs to the ROK (NagC/XylR) family.</text>
</comment>
<evidence type="ECO:0000313" key="3">
    <source>
        <dbReference type="Proteomes" id="UP000063781"/>
    </source>
</evidence>
<dbReference type="SUPFAM" id="SSF53067">
    <property type="entry name" value="Actin-like ATPase domain"/>
    <property type="match status" value="1"/>
</dbReference>
<protein>
    <recommendedName>
        <fullName evidence="4">Sugar kinase</fullName>
    </recommendedName>
</protein>
<dbReference type="EMBL" id="CP013213">
    <property type="protein sequence ID" value="AMC92948.1"/>
    <property type="molecule type" value="Genomic_DNA"/>
</dbReference>
<evidence type="ECO:0008006" key="4">
    <source>
        <dbReference type="Google" id="ProtNLM"/>
    </source>
</evidence>
<dbReference type="Gene3D" id="3.30.420.40">
    <property type="match status" value="2"/>
</dbReference>
<evidence type="ECO:0000256" key="1">
    <source>
        <dbReference type="ARBA" id="ARBA00006479"/>
    </source>
</evidence>
<dbReference type="STRING" id="1514105.AOC36_02790"/>
<dbReference type="CDD" id="cd24152">
    <property type="entry name" value="ASKHA_NBD_ROK-like"/>
    <property type="match status" value="1"/>
</dbReference>
<dbReference type="PANTHER" id="PTHR18964:SF170">
    <property type="entry name" value="SUGAR KINASE"/>
    <property type="match status" value="1"/>
</dbReference>
<name>A0A0X8GYV3_9FIRM</name>
<dbReference type="OrthoDB" id="9783435at2"/>